<sequence length="95" mass="10162">MTHDPLSPSEALRTPVGATVAVVSFLAFVYSLVIVAQILLGVIVAVGLSVGLYLSYRLFAALDALADAAQRIADTREREADEASQSSARITERER</sequence>
<proteinExistence type="predicted"/>
<organism evidence="3 4">
    <name type="scientific">Halorubrum lacusprofundi (strain ATCC 49239 / DSM 5036 / JCM 8891 / ACAM 34)</name>
    <dbReference type="NCBI Taxonomy" id="416348"/>
    <lineage>
        <taxon>Archaea</taxon>
        <taxon>Methanobacteriati</taxon>
        <taxon>Methanobacteriota</taxon>
        <taxon>Stenosarchaea group</taxon>
        <taxon>Halobacteria</taxon>
        <taxon>Halobacteriales</taxon>
        <taxon>Haloferacaceae</taxon>
        <taxon>Halorubrum</taxon>
    </lineage>
</organism>
<name>B9LNL9_HALLT</name>
<protein>
    <submittedName>
        <fullName evidence="3">Uncharacterized protein</fullName>
    </submittedName>
</protein>
<gene>
    <name evidence="3" type="ordered locus">Hlac_1368</name>
</gene>
<keyword evidence="2" id="KW-0472">Membrane</keyword>
<dbReference type="Pfam" id="PF26262">
    <property type="entry name" value="DUF8066"/>
    <property type="match status" value="1"/>
</dbReference>
<feature type="region of interest" description="Disordered" evidence="1">
    <location>
        <begin position="76"/>
        <end position="95"/>
    </location>
</feature>
<evidence type="ECO:0000313" key="3">
    <source>
        <dbReference type="EMBL" id="ACM56957.1"/>
    </source>
</evidence>
<keyword evidence="2" id="KW-1133">Transmembrane helix</keyword>
<dbReference type="KEGG" id="hla:Hlac_1368"/>
<dbReference type="GeneID" id="7400687"/>
<evidence type="ECO:0000313" key="4">
    <source>
        <dbReference type="Proteomes" id="UP000000740"/>
    </source>
</evidence>
<accession>B9LNL9</accession>
<evidence type="ECO:0000256" key="2">
    <source>
        <dbReference type="SAM" id="Phobius"/>
    </source>
</evidence>
<dbReference type="eggNOG" id="arCOG08937">
    <property type="taxonomic scope" value="Archaea"/>
</dbReference>
<feature type="transmembrane region" description="Helical" evidence="2">
    <location>
        <begin position="20"/>
        <end position="53"/>
    </location>
</feature>
<keyword evidence="2" id="KW-0812">Transmembrane</keyword>
<reference evidence="3 4" key="1">
    <citation type="journal article" date="2016" name="Stand. Genomic Sci.">
        <title>Complete genome sequence of the Antarctic Halorubrum lacusprofundi type strain ACAM 34.</title>
        <authorList>
            <person name="Anderson I.J."/>
            <person name="DasSarma P."/>
            <person name="Lucas S."/>
            <person name="Copeland A."/>
            <person name="Lapidus A."/>
            <person name="Del Rio T.G."/>
            <person name="Tice H."/>
            <person name="Dalin E."/>
            <person name="Bruce D.C."/>
            <person name="Goodwin L."/>
            <person name="Pitluck S."/>
            <person name="Sims D."/>
            <person name="Brettin T.S."/>
            <person name="Detter J.C."/>
            <person name="Han C.S."/>
            <person name="Larimer F."/>
            <person name="Hauser L."/>
            <person name="Land M."/>
            <person name="Ivanova N."/>
            <person name="Richardson P."/>
            <person name="Cavicchioli R."/>
            <person name="DasSarma S."/>
            <person name="Woese C.R."/>
            <person name="Kyrpides N.C."/>
        </authorList>
    </citation>
    <scope>NUCLEOTIDE SEQUENCE [LARGE SCALE GENOMIC DNA]</scope>
    <source>
        <strain evidence="4">ATCC 49239 / DSM 5036 / JCM 8891 / ACAM 34</strain>
    </source>
</reference>
<dbReference type="Proteomes" id="UP000000740">
    <property type="component" value="Chromosome 1"/>
</dbReference>
<evidence type="ECO:0000256" key="1">
    <source>
        <dbReference type="SAM" id="MobiDB-lite"/>
    </source>
</evidence>
<keyword evidence="4" id="KW-1185">Reference proteome</keyword>
<dbReference type="RefSeq" id="WP_015910099.1">
    <property type="nucleotide sequence ID" value="NC_012029.1"/>
</dbReference>
<dbReference type="HOGENOM" id="CLU_168013_0_0_2"/>
<dbReference type="EMBL" id="CP001365">
    <property type="protein sequence ID" value="ACM56957.1"/>
    <property type="molecule type" value="Genomic_DNA"/>
</dbReference>
<dbReference type="AlphaFoldDB" id="B9LNL9"/>
<dbReference type="InterPro" id="IPR058379">
    <property type="entry name" value="DUF8066"/>
</dbReference>